<feature type="transmembrane region" description="Helical" evidence="6">
    <location>
        <begin position="31"/>
        <end position="50"/>
    </location>
</feature>
<dbReference type="PANTHER" id="PTHR30482:SF17">
    <property type="entry name" value="ABC TRANSPORTER ATP-BINDING PROTEIN"/>
    <property type="match status" value="1"/>
</dbReference>
<proteinExistence type="predicted"/>
<dbReference type="RefSeq" id="WP_193180438.1">
    <property type="nucleotide sequence ID" value="NZ_JACVXA010000010.1"/>
</dbReference>
<evidence type="ECO:0000256" key="2">
    <source>
        <dbReference type="ARBA" id="ARBA00022475"/>
    </source>
</evidence>
<dbReference type="EMBL" id="JACVXA010000010">
    <property type="protein sequence ID" value="MBE3637614.1"/>
    <property type="molecule type" value="Genomic_DNA"/>
</dbReference>
<dbReference type="GO" id="GO:0005886">
    <property type="term" value="C:plasma membrane"/>
    <property type="evidence" value="ECO:0007669"/>
    <property type="project" value="UniProtKB-SubCell"/>
</dbReference>
<keyword evidence="5 6" id="KW-0472">Membrane</keyword>
<keyword evidence="2" id="KW-1003">Cell membrane</keyword>
<reference evidence="7" key="1">
    <citation type="submission" date="2020-09" db="EMBL/GenBank/DDBJ databases">
        <title>A novel bacterium of genus Mangrovicoccus, isolated from South China Sea.</title>
        <authorList>
            <person name="Huang H."/>
            <person name="Mo K."/>
            <person name="Hu Y."/>
        </authorList>
    </citation>
    <scope>NUCLEOTIDE SEQUENCE</scope>
    <source>
        <strain evidence="7">HB182678</strain>
    </source>
</reference>
<comment type="caution">
    <text evidence="7">The sequence shown here is derived from an EMBL/GenBank/DDBJ whole genome shotgun (WGS) entry which is preliminary data.</text>
</comment>
<protein>
    <submittedName>
        <fullName evidence="7">Branched-chain amino acid ABC transporter permease</fullName>
    </submittedName>
</protein>
<evidence type="ECO:0000313" key="8">
    <source>
        <dbReference type="Proteomes" id="UP000609121"/>
    </source>
</evidence>
<name>A0A8J6Z4R1_9RHOB</name>
<dbReference type="PANTHER" id="PTHR30482">
    <property type="entry name" value="HIGH-AFFINITY BRANCHED-CHAIN AMINO ACID TRANSPORT SYSTEM PERMEASE"/>
    <property type="match status" value="1"/>
</dbReference>
<evidence type="ECO:0000256" key="6">
    <source>
        <dbReference type="SAM" id="Phobius"/>
    </source>
</evidence>
<evidence type="ECO:0000313" key="7">
    <source>
        <dbReference type="EMBL" id="MBE3637614.1"/>
    </source>
</evidence>
<accession>A0A8J6Z4R1</accession>
<dbReference type="CDD" id="cd06581">
    <property type="entry name" value="TM_PBP1_LivM_like"/>
    <property type="match status" value="1"/>
</dbReference>
<feature type="transmembrane region" description="Helical" evidence="6">
    <location>
        <begin position="81"/>
        <end position="100"/>
    </location>
</feature>
<dbReference type="Pfam" id="PF02653">
    <property type="entry name" value="BPD_transp_2"/>
    <property type="match status" value="1"/>
</dbReference>
<organism evidence="7 8">
    <name type="scientific">Mangrovicoccus algicola</name>
    <dbReference type="NCBI Taxonomy" id="2771008"/>
    <lineage>
        <taxon>Bacteria</taxon>
        <taxon>Pseudomonadati</taxon>
        <taxon>Pseudomonadota</taxon>
        <taxon>Alphaproteobacteria</taxon>
        <taxon>Rhodobacterales</taxon>
        <taxon>Paracoccaceae</taxon>
        <taxon>Mangrovicoccus</taxon>
    </lineage>
</organism>
<keyword evidence="3 6" id="KW-0812">Transmembrane</keyword>
<feature type="transmembrane region" description="Helical" evidence="6">
    <location>
        <begin position="204"/>
        <end position="230"/>
    </location>
</feature>
<evidence type="ECO:0000256" key="3">
    <source>
        <dbReference type="ARBA" id="ARBA00022692"/>
    </source>
</evidence>
<dbReference type="InterPro" id="IPR001851">
    <property type="entry name" value="ABC_transp_permease"/>
</dbReference>
<dbReference type="Proteomes" id="UP000609121">
    <property type="component" value="Unassembled WGS sequence"/>
</dbReference>
<sequence>MKRALPFILLLAGTAAMYLLMPYNLAFATRILVMGIFVLSIDLVLGFAGIATLGQAAMYGAGAYAAALFAAHAWAEPVAGLAVGAAAGAVVALLSGLVLMRASGLTLIMLTIAVAALLAETANRARDLTGGADGLRVAFGPVLGLWEFDFIGQTGFCYAAAVGACVLGLLALVARSPFGLSLRGLQSSPARMAAIGAPVYPRRVAAYTLGGAIAGIAGALSAQVAGLVSLETFSFTLSAEALVMLILGGTGRLWGALLGTVLFMFAHHYAAAADPFNWLFAIGALVMVVVFVLPGGLLSLPGALKGGRHD</sequence>
<feature type="transmembrane region" description="Helical" evidence="6">
    <location>
        <begin position="107"/>
        <end position="125"/>
    </location>
</feature>
<evidence type="ECO:0000256" key="5">
    <source>
        <dbReference type="ARBA" id="ARBA00023136"/>
    </source>
</evidence>
<dbReference type="InterPro" id="IPR043428">
    <property type="entry name" value="LivM-like"/>
</dbReference>
<comment type="subcellular location">
    <subcellularLocation>
        <location evidence="1">Cell membrane</location>
        <topology evidence="1">Multi-pass membrane protein</topology>
    </subcellularLocation>
</comment>
<keyword evidence="4 6" id="KW-1133">Transmembrane helix</keyword>
<gene>
    <name evidence="7" type="ORF">ICN82_05265</name>
</gene>
<keyword evidence="8" id="KW-1185">Reference proteome</keyword>
<dbReference type="GO" id="GO:0015658">
    <property type="term" value="F:branched-chain amino acid transmembrane transporter activity"/>
    <property type="evidence" value="ECO:0007669"/>
    <property type="project" value="InterPro"/>
</dbReference>
<evidence type="ECO:0000256" key="4">
    <source>
        <dbReference type="ARBA" id="ARBA00022989"/>
    </source>
</evidence>
<feature type="transmembrane region" description="Helical" evidence="6">
    <location>
        <begin position="278"/>
        <end position="300"/>
    </location>
</feature>
<evidence type="ECO:0000256" key="1">
    <source>
        <dbReference type="ARBA" id="ARBA00004651"/>
    </source>
</evidence>
<feature type="transmembrane region" description="Helical" evidence="6">
    <location>
        <begin position="150"/>
        <end position="173"/>
    </location>
</feature>
<dbReference type="AlphaFoldDB" id="A0A8J6Z4R1"/>
<feature type="transmembrane region" description="Helical" evidence="6">
    <location>
        <begin position="242"/>
        <end position="266"/>
    </location>
</feature>